<keyword evidence="1" id="KW-0449">Lipoprotein</keyword>
<keyword evidence="1" id="KW-0472">Membrane</keyword>
<dbReference type="InParanoid" id="A0A067QRU6"/>
<feature type="non-terminal residue" evidence="2">
    <location>
        <position position="1"/>
    </location>
</feature>
<dbReference type="Gene3D" id="3.20.20.140">
    <property type="entry name" value="Metal-dependent hydrolases"/>
    <property type="match status" value="1"/>
</dbReference>
<keyword evidence="1" id="KW-1015">Disulfide bond</keyword>
<keyword evidence="1" id="KW-0862">Zinc</keyword>
<dbReference type="InterPro" id="IPR000180">
    <property type="entry name" value="Dipep_AS"/>
</dbReference>
<dbReference type="InterPro" id="IPR032466">
    <property type="entry name" value="Metal_Hydrolase"/>
</dbReference>
<reference evidence="2 3" key="1">
    <citation type="journal article" date="2014" name="Nat. Commun.">
        <title>Molecular traces of alternative social organization in a termite genome.</title>
        <authorList>
            <person name="Terrapon N."/>
            <person name="Li C."/>
            <person name="Robertson H.M."/>
            <person name="Ji L."/>
            <person name="Meng X."/>
            <person name="Booth W."/>
            <person name="Chen Z."/>
            <person name="Childers C.P."/>
            <person name="Glastad K.M."/>
            <person name="Gokhale K."/>
            <person name="Gowin J."/>
            <person name="Gronenberg W."/>
            <person name="Hermansen R.A."/>
            <person name="Hu H."/>
            <person name="Hunt B.G."/>
            <person name="Huylmans A.K."/>
            <person name="Khalil S.M."/>
            <person name="Mitchell R.D."/>
            <person name="Munoz-Torres M.C."/>
            <person name="Mustard J.A."/>
            <person name="Pan H."/>
            <person name="Reese J.T."/>
            <person name="Scharf M.E."/>
            <person name="Sun F."/>
            <person name="Vogel H."/>
            <person name="Xiao J."/>
            <person name="Yang W."/>
            <person name="Yang Z."/>
            <person name="Yang Z."/>
            <person name="Zhou J."/>
            <person name="Zhu J."/>
            <person name="Brent C.S."/>
            <person name="Elsik C.G."/>
            <person name="Goodisman M.A."/>
            <person name="Liberles D.A."/>
            <person name="Roe R.M."/>
            <person name="Vargo E.L."/>
            <person name="Vilcinskas A."/>
            <person name="Wang J."/>
            <person name="Bornberg-Bauer E."/>
            <person name="Korb J."/>
            <person name="Zhang G."/>
            <person name="Liebig J."/>
        </authorList>
    </citation>
    <scope>NUCLEOTIDE SEQUENCE [LARGE SCALE GENOMIC DNA]</scope>
    <source>
        <tissue evidence="2">Whole organism</tissue>
    </source>
</reference>
<dbReference type="PANTHER" id="PTHR10443:SF47">
    <property type="entry name" value="DIPEPTIDASE"/>
    <property type="match status" value="1"/>
</dbReference>
<sequence>HNDLPWNIRKFVHNQLREFNFNADLRSVVPWSKSAWSHTDLLRLRRGMVGGCLSVTLLVVSELYSQFWAAYVPCESQHLNAVQLTLEQIDLIKRLIDKYAQHLQFASSAKEIIKAHEHNRIASLIGVEGGHSIGNSLAVLRILYDLGVRYMTLTHTCNTPWADSSSVEHRGKYPEHGGLTEFGKAVVREMNRLGMMVDLSHASVRTMKDALAVSKAPVMFSHSSAFALCNSSRNVPDDVLKSLVIIRDIKNKTFVVVQTSSTSTADLLPEHISYIRDLIGVDHIGVGGDFDGINRTPRGLEDVSMYPELFAELLRSGQWTVGDLKKVAGLNLLRVFAKVEKVTIFLTTLRL</sequence>
<comment type="subcellular location">
    <subcellularLocation>
        <location evidence="1">Membrane</location>
        <topology evidence="1">Lipid-anchor</topology>
        <topology evidence="1">GPI-anchor</topology>
    </subcellularLocation>
</comment>
<dbReference type="GO" id="GO:0046872">
    <property type="term" value="F:metal ion binding"/>
    <property type="evidence" value="ECO:0007669"/>
    <property type="project" value="UniProtKB-UniRule"/>
</dbReference>
<dbReference type="MEROPS" id="M19.A01"/>
<dbReference type="OMA" id="FVKCGPQ"/>
<keyword evidence="1" id="KW-0224">Dipeptidase</keyword>
<keyword evidence="1" id="KW-0336">GPI-anchor</keyword>
<evidence type="ECO:0000313" key="3">
    <source>
        <dbReference type="Proteomes" id="UP000027135"/>
    </source>
</evidence>
<organism evidence="2 3">
    <name type="scientific">Zootermopsis nevadensis</name>
    <name type="common">Dampwood termite</name>
    <dbReference type="NCBI Taxonomy" id="136037"/>
    <lineage>
        <taxon>Eukaryota</taxon>
        <taxon>Metazoa</taxon>
        <taxon>Ecdysozoa</taxon>
        <taxon>Arthropoda</taxon>
        <taxon>Hexapoda</taxon>
        <taxon>Insecta</taxon>
        <taxon>Pterygota</taxon>
        <taxon>Neoptera</taxon>
        <taxon>Polyneoptera</taxon>
        <taxon>Dictyoptera</taxon>
        <taxon>Blattodea</taxon>
        <taxon>Blattoidea</taxon>
        <taxon>Termitoidae</taxon>
        <taxon>Termopsidae</taxon>
        <taxon>Zootermopsis</taxon>
    </lineage>
</organism>
<dbReference type="PROSITE" id="PS00869">
    <property type="entry name" value="RENAL_DIPEPTIDASE_1"/>
    <property type="match status" value="1"/>
</dbReference>
<protein>
    <recommendedName>
        <fullName evidence="1">Dipeptidase</fullName>
        <ecNumber evidence="1">3.4.13.19</ecNumber>
    </recommendedName>
</protein>
<comment type="similarity">
    <text evidence="1">Belongs to the metallo-dependent hydrolases superfamily. Peptidase M19 family.</text>
</comment>
<keyword evidence="1" id="KW-0378">Hydrolase</keyword>
<dbReference type="GO" id="GO:0098552">
    <property type="term" value="C:side of membrane"/>
    <property type="evidence" value="ECO:0007669"/>
    <property type="project" value="UniProtKB-KW"/>
</dbReference>
<dbReference type="Proteomes" id="UP000027135">
    <property type="component" value="Unassembled WGS sequence"/>
</dbReference>
<comment type="catalytic activity">
    <reaction evidence="1">
        <text>an L-aminoacyl-L-amino acid + H2O = 2 an L-alpha-amino acid</text>
        <dbReference type="Rhea" id="RHEA:48940"/>
        <dbReference type="ChEBI" id="CHEBI:15377"/>
        <dbReference type="ChEBI" id="CHEBI:59869"/>
        <dbReference type="ChEBI" id="CHEBI:77460"/>
        <dbReference type="EC" id="3.4.13.19"/>
    </reaction>
</comment>
<keyword evidence="1" id="KW-0645">Protease</keyword>
<keyword evidence="1" id="KW-0325">Glycoprotein</keyword>
<dbReference type="GO" id="GO:0070573">
    <property type="term" value="F:metallodipeptidase activity"/>
    <property type="evidence" value="ECO:0007669"/>
    <property type="project" value="InterPro"/>
</dbReference>
<dbReference type="EMBL" id="KK853032">
    <property type="protein sequence ID" value="KDR12256.1"/>
    <property type="molecule type" value="Genomic_DNA"/>
</dbReference>
<evidence type="ECO:0000313" key="2">
    <source>
        <dbReference type="EMBL" id="KDR12256.1"/>
    </source>
</evidence>
<comment type="cofactor">
    <cofactor evidence="1">
        <name>Zn(2+)</name>
        <dbReference type="ChEBI" id="CHEBI:29105"/>
    </cofactor>
</comment>
<keyword evidence="1" id="KW-0482">Metalloprotease</keyword>
<dbReference type="PANTHER" id="PTHR10443">
    <property type="entry name" value="MICROSOMAL DIPEPTIDASE"/>
    <property type="match status" value="1"/>
</dbReference>
<dbReference type="Pfam" id="PF01244">
    <property type="entry name" value="Peptidase_M19"/>
    <property type="match status" value="1"/>
</dbReference>
<accession>A0A067QRU6</accession>
<dbReference type="SUPFAM" id="SSF51556">
    <property type="entry name" value="Metallo-dependent hydrolases"/>
    <property type="match status" value="1"/>
</dbReference>
<dbReference type="eggNOG" id="KOG4127">
    <property type="taxonomic scope" value="Eukaryota"/>
</dbReference>
<evidence type="ECO:0000256" key="1">
    <source>
        <dbReference type="RuleBase" id="RU341113"/>
    </source>
</evidence>
<gene>
    <name evidence="2" type="ORF">L798_13743</name>
</gene>
<dbReference type="AlphaFoldDB" id="A0A067QRU6"/>
<comment type="subunit">
    <text evidence="1">Homodimer; disulfide-linked.</text>
</comment>
<keyword evidence="3" id="KW-1185">Reference proteome</keyword>
<name>A0A067QRU6_ZOONE</name>
<dbReference type="InterPro" id="IPR008257">
    <property type="entry name" value="Pept_M19"/>
</dbReference>
<proteinExistence type="inferred from homology"/>
<dbReference type="PROSITE" id="PS51365">
    <property type="entry name" value="RENAL_DIPEPTIDASE_2"/>
    <property type="match status" value="1"/>
</dbReference>
<dbReference type="CDD" id="cd01301">
    <property type="entry name" value="rDP_like"/>
    <property type="match status" value="1"/>
</dbReference>
<keyword evidence="1" id="KW-0479">Metal-binding</keyword>
<dbReference type="GO" id="GO:0006508">
    <property type="term" value="P:proteolysis"/>
    <property type="evidence" value="ECO:0007669"/>
    <property type="project" value="UniProtKB-KW"/>
</dbReference>
<dbReference type="EC" id="3.4.13.19" evidence="1"/>